<keyword evidence="2" id="KW-1185">Reference proteome</keyword>
<proteinExistence type="predicted"/>
<name>A0A9D4T0Q9_RHISA</name>
<gene>
    <name evidence="1" type="ORF">HPB52_022263</name>
</gene>
<dbReference type="PROSITE" id="PS51257">
    <property type="entry name" value="PROKAR_LIPOPROTEIN"/>
    <property type="match status" value="1"/>
</dbReference>
<comment type="caution">
    <text evidence="1">The sequence shown here is derived from an EMBL/GenBank/DDBJ whole genome shotgun (WGS) entry which is preliminary data.</text>
</comment>
<sequence>MQPKKIMNASCSGKLENGSCLSFGCACRNYKLVKKSSPNQLIVTQALKAFEARTSSFRRSMKPVTS</sequence>
<accession>A0A9D4T0Q9</accession>
<reference evidence="1" key="1">
    <citation type="journal article" date="2020" name="Cell">
        <title>Large-Scale Comparative Analyses of Tick Genomes Elucidate Their Genetic Diversity and Vector Capacities.</title>
        <authorList>
            <consortium name="Tick Genome and Microbiome Consortium (TIGMIC)"/>
            <person name="Jia N."/>
            <person name="Wang J."/>
            <person name="Shi W."/>
            <person name="Du L."/>
            <person name="Sun Y."/>
            <person name="Zhan W."/>
            <person name="Jiang J.F."/>
            <person name="Wang Q."/>
            <person name="Zhang B."/>
            <person name="Ji P."/>
            <person name="Bell-Sakyi L."/>
            <person name="Cui X.M."/>
            <person name="Yuan T.T."/>
            <person name="Jiang B.G."/>
            <person name="Yang W.F."/>
            <person name="Lam T.T."/>
            <person name="Chang Q.C."/>
            <person name="Ding S.J."/>
            <person name="Wang X.J."/>
            <person name="Zhu J.G."/>
            <person name="Ruan X.D."/>
            <person name="Zhao L."/>
            <person name="Wei J.T."/>
            <person name="Ye R.Z."/>
            <person name="Que T.C."/>
            <person name="Du C.H."/>
            <person name="Zhou Y.H."/>
            <person name="Cheng J.X."/>
            <person name="Dai P.F."/>
            <person name="Guo W.B."/>
            <person name="Han X.H."/>
            <person name="Huang E.J."/>
            <person name="Li L.F."/>
            <person name="Wei W."/>
            <person name="Gao Y.C."/>
            <person name="Liu J.Z."/>
            <person name="Shao H.Z."/>
            <person name="Wang X."/>
            <person name="Wang C.C."/>
            <person name="Yang T.C."/>
            <person name="Huo Q.B."/>
            <person name="Li W."/>
            <person name="Chen H.Y."/>
            <person name="Chen S.E."/>
            <person name="Zhou L.G."/>
            <person name="Ni X.B."/>
            <person name="Tian J.H."/>
            <person name="Sheng Y."/>
            <person name="Liu T."/>
            <person name="Pan Y.S."/>
            <person name="Xia L.Y."/>
            <person name="Li J."/>
            <person name="Zhao F."/>
            <person name="Cao W.C."/>
        </authorList>
    </citation>
    <scope>NUCLEOTIDE SEQUENCE</scope>
    <source>
        <strain evidence="1">Rsan-2018</strain>
    </source>
</reference>
<dbReference type="AlphaFoldDB" id="A0A9D4T0Q9"/>
<evidence type="ECO:0000313" key="1">
    <source>
        <dbReference type="EMBL" id="KAH7963614.1"/>
    </source>
</evidence>
<dbReference type="EMBL" id="JABSTV010001249">
    <property type="protein sequence ID" value="KAH7963614.1"/>
    <property type="molecule type" value="Genomic_DNA"/>
</dbReference>
<dbReference type="Proteomes" id="UP000821837">
    <property type="component" value="Chromosome 3"/>
</dbReference>
<evidence type="ECO:0000313" key="2">
    <source>
        <dbReference type="Proteomes" id="UP000821837"/>
    </source>
</evidence>
<organism evidence="1 2">
    <name type="scientific">Rhipicephalus sanguineus</name>
    <name type="common">Brown dog tick</name>
    <name type="synonym">Ixodes sanguineus</name>
    <dbReference type="NCBI Taxonomy" id="34632"/>
    <lineage>
        <taxon>Eukaryota</taxon>
        <taxon>Metazoa</taxon>
        <taxon>Ecdysozoa</taxon>
        <taxon>Arthropoda</taxon>
        <taxon>Chelicerata</taxon>
        <taxon>Arachnida</taxon>
        <taxon>Acari</taxon>
        <taxon>Parasitiformes</taxon>
        <taxon>Ixodida</taxon>
        <taxon>Ixodoidea</taxon>
        <taxon>Ixodidae</taxon>
        <taxon>Rhipicephalinae</taxon>
        <taxon>Rhipicephalus</taxon>
        <taxon>Rhipicephalus</taxon>
    </lineage>
</organism>
<reference evidence="1" key="2">
    <citation type="submission" date="2021-09" db="EMBL/GenBank/DDBJ databases">
        <authorList>
            <person name="Jia N."/>
            <person name="Wang J."/>
            <person name="Shi W."/>
            <person name="Du L."/>
            <person name="Sun Y."/>
            <person name="Zhan W."/>
            <person name="Jiang J."/>
            <person name="Wang Q."/>
            <person name="Zhang B."/>
            <person name="Ji P."/>
            <person name="Sakyi L.B."/>
            <person name="Cui X."/>
            <person name="Yuan T."/>
            <person name="Jiang B."/>
            <person name="Yang W."/>
            <person name="Lam T.T.-Y."/>
            <person name="Chang Q."/>
            <person name="Ding S."/>
            <person name="Wang X."/>
            <person name="Zhu J."/>
            <person name="Ruan X."/>
            <person name="Zhao L."/>
            <person name="Wei J."/>
            <person name="Que T."/>
            <person name="Du C."/>
            <person name="Cheng J."/>
            <person name="Dai P."/>
            <person name="Han X."/>
            <person name="Huang E."/>
            <person name="Gao Y."/>
            <person name="Liu J."/>
            <person name="Shao H."/>
            <person name="Ye R."/>
            <person name="Li L."/>
            <person name="Wei W."/>
            <person name="Wang X."/>
            <person name="Wang C."/>
            <person name="Huo Q."/>
            <person name="Li W."/>
            <person name="Guo W."/>
            <person name="Chen H."/>
            <person name="Chen S."/>
            <person name="Zhou L."/>
            <person name="Zhou L."/>
            <person name="Ni X."/>
            <person name="Tian J."/>
            <person name="Zhou Y."/>
            <person name="Sheng Y."/>
            <person name="Liu T."/>
            <person name="Pan Y."/>
            <person name="Xia L."/>
            <person name="Li J."/>
            <person name="Zhao F."/>
            <person name="Cao W."/>
        </authorList>
    </citation>
    <scope>NUCLEOTIDE SEQUENCE</scope>
    <source>
        <strain evidence="1">Rsan-2018</strain>
        <tissue evidence="1">Larvae</tissue>
    </source>
</reference>
<protein>
    <submittedName>
        <fullName evidence="1">Uncharacterized protein</fullName>
    </submittedName>
</protein>